<dbReference type="InterPro" id="IPR036291">
    <property type="entry name" value="NAD(P)-bd_dom_sf"/>
</dbReference>
<evidence type="ECO:0000259" key="4">
    <source>
        <dbReference type="SMART" id="SM00984"/>
    </source>
</evidence>
<dbReference type="InterPro" id="IPR014027">
    <property type="entry name" value="UDP-Glc/GDP-Man_DH_C"/>
</dbReference>
<dbReference type="PIRSF" id="PIRSF000124">
    <property type="entry name" value="UDPglc_GDPman_dh"/>
    <property type="match status" value="1"/>
</dbReference>
<dbReference type="InterPro" id="IPR014026">
    <property type="entry name" value="UDP-Glc/GDP-Man_DH_dimer"/>
</dbReference>
<dbReference type="InterPro" id="IPR028359">
    <property type="entry name" value="UDP_ManNAc/GlcNAc_DH"/>
</dbReference>
<dbReference type="STRING" id="1246626.BleG1_2505"/>
<dbReference type="PANTHER" id="PTHR43491">
    <property type="entry name" value="UDP-N-ACETYL-D-MANNOSAMINE DEHYDROGENASE"/>
    <property type="match status" value="1"/>
</dbReference>
<dbReference type="SUPFAM" id="SSF51735">
    <property type="entry name" value="NAD(P)-binding Rossmann-fold domains"/>
    <property type="match status" value="1"/>
</dbReference>
<dbReference type="OrthoDB" id="9803238at2"/>
<keyword evidence="6" id="KW-1185">Reference proteome</keyword>
<organism evidence="5 6">
    <name type="scientific">Shouchella lehensis G1</name>
    <dbReference type="NCBI Taxonomy" id="1246626"/>
    <lineage>
        <taxon>Bacteria</taxon>
        <taxon>Bacillati</taxon>
        <taxon>Bacillota</taxon>
        <taxon>Bacilli</taxon>
        <taxon>Bacillales</taxon>
        <taxon>Bacillaceae</taxon>
        <taxon>Shouchella</taxon>
    </lineage>
</organism>
<dbReference type="PANTHER" id="PTHR43491:SF1">
    <property type="entry name" value="UDP-N-ACETYL-D-MANNOSAMINE DEHYDROGENASE"/>
    <property type="match status" value="1"/>
</dbReference>
<evidence type="ECO:0000256" key="3">
    <source>
        <dbReference type="PIRNR" id="PIRNR000124"/>
    </source>
</evidence>
<dbReference type="Pfam" id="PF00984">
    <property type="entry name" value="UDPG_MGDP_dh"/>
    <property type="match status" value="1"/>
</dbReference>
<dbReference type="GO" id="GO:0051287">
    <property type="term" value="F:NAD binding"/>
    <property type="evidence" value="ECO:0007669"/>
    <property type="project" value="InterPro"/>
</dbReference>
<evidence type="ECO:0000256" key="2">
    <source>
        <dbReference type="ARBA" id="ARBA00023027"/>
    </source>
</evidence>
<dbReference type="PATRIC" id="fig|1246626.3.peg.2494"/>
<reference evidence="5 6" key="1">
    <citation type="journal article" date="2014" name="Gene">
        <title>A comparative genomic analysis of the alkalitolerant soil bacterium Bacillus lehensis G1.</title>
        <authorList>
            <person name="Noor Y.M."/>
            <person name="Samsulrizal N.H."/>
            <person name="Jema'on N.A."/>
            <person name="Low K.O."/>
            <person name="Ramli A.N."/>
            <person name="Alias N.I."/>
            <person name="Damis S.I."/>
            <person name="Fuzi S.F."/>
            <person name="Isa M.N."/>
            <person name="Murad A.M."/>
            <person name="Raih M.F."/>
            <person name="Bakar F.D."/>
            <person name="Najimudin N."/>
            <person name="Mahadi N.M."/>
            <person name="Illias R.M."/>
        </authorList>
    </citation>
    <scope>NUCLEOTIDE SEQUENCE [LARGE SCALE GENOMIC DNA]</scope>
    <source>
        <strain evidence="5 6">G1</strain>
    </source>
</reference>
<dbReference type="InterPro" id="IPR001732">
    <property type="entry name" value="UDP-Glc/GDP-Man_DH_N"/>
</dbReference>
<proteinExistence type="inferred from homology"/>
<dbReference type="RefSeq" id="WP_038481374.1">
    <property type="nucleotide sequence ID" value="NZ_CP003923.1"/>
</dbReference>
<dbReference type="GO" id="GO:0016628">
    <property type="term" value="F:oxidoreductase activity, acting on the CH-CH group of donors, NAD or NADP as acceptor"/>
    <property type="evidence" value="ECO:0007669"/>
    <property type="project" value="InterPro"/>
</dbReference>
<evidence type="ECO:0000313" key="6">
    <source>
        <dbReference type="Proteomes" id="UP000027142"/>
    </source>
</evidence>
<name>A0A060LY34_9BACI</name>
<dbReference type="NCBIfam" id="TIGR03026">
    <property type="entry name" value="NDP-sugDHase"/>
    <property type="match status" value="1"/>
</dbReference>
<sequence length="417" mass="46572">MEKQKIAIVGLGYVGLPLAIECSLRGHHVIGIDHDQGKVDDLHQHRSYINEIEDETITALMNRSFTATVRCEEAKQATVIVLCVPTPLASTGTPNLCYVQTALKQLAPHLQQGQLLILESSTFPGTTEEIIVPIIEGEGFLVGKTFFVGYSPERIDPGNKQFHLTDVPKIISGMTSECLQKVKRVYETVFKELVPVSSTRVAEAVKMFENTQRFINLSFVNEMARACYELDIDVEEVLVAADTKPYGSSAYRPGPGIGGHCIPVDPLYFKWKVNQAGATTRFIDLAKVVNDEQPDYIIKRIRSLLHSVEDASILLIGLSYKKNIRDTRESKSIVVAERLIQAGAHLAYHDPFIPVYTLCDQLYQSITIAKDTLSAFDLVIFLTDHDDLDYDMIVQHSKSIFDTKQCLNVEGPHIHKL</sequence>
<dbReference type="SUPFAM" id="SSF52413">
    <property type="entry name" value="UDP-glucose/GDP-mannose dehydrogenase C-terminal domain"/>
    <property type="match status" value="1"/>
</dbReference>
<dbReference type="HOGENOM" id="CLU_023810_3_2_9"/>
<dbReference type="AlphaFoldDB" id="A0A060LY34"/>
<dbReference type="Pfam" id="PF03721">
    <property type="entry name" value="UDPG_MGDP_dh_N"/>
    <property type="match status" value="1"/>
</dbReference>
<dbReference type="KEGG" id="ble:BleG1_2505"/>
<dbReference type="EMBL" id="CP003923">
    <property type="protein sequence ID" value="AIC95072.1"/>
    <property type="molecule type" value="Genomic_DNA"/>
</dbReference>
<keyword evidence="2" id="KW-0520">NAD</keyword>
<feature type="domain" description="UDP-glucose/GDP-mannose dehydrogenase C-terminal" evidence="4">
    <location>
        <begin position="314"/>
        <end position="409"/>
    </location>
</feature>
<accession>A0A060LY34</accession>
<evidence type="ECO:0000256" key="1">
    <source>
        <dbReference type="ARBA" id="ARBA00023002"/>
    </source>
</evidence>
<evidence type="ECO:0000313" key="5">
    <source>
        <dbReference type="EMBL" id="AIC95072.1"/>
    </source>
</evidence>
<dbReference type="PIRSF" id="PIRSF500136">
    <property type="entry name" value="UDP_ManNAc_DH"/>
    <property type="match status" value="1"/>
</dbReference>
<comment type="similarity">
    <text evidence="3">Belongs to the UDP-glucose/GDP-mannose dehydrogenase family.</text>
</comment>
<dbReference type="SMART" id="SM00984">
    <property type="entry name" value="UDPG_MGDP_dh_C"/>
    <property type="match status" value="1"/>
</dbReference>
<dbReference type="InterPro" id="IPR008927">
    <property type="entry name" value="6-PGluconate_DH-like_C_sf"/>
</dbReference>
<protein>
    <submittedName>
        <fullName evidence="5">Nucleotide sugar dehydrogenase</fullName>
    </submittedName>
</protein>
<dbReference type="eggNOG" id="COG0677">
    <property type="taxonomic scope" value="Bacteria"/>
</dbReference>
<dbReference type="Pfam" id="PF03720">
    <property type="entry name" value="UDPG_MGDP_dh_C"/>
    <property type="match status" value="1"/>
</dbReference>
<keyword evidence="1" id="KW-0560">Oxidoreductase</keyword>
<dbReference type="InterPro" id="IPR036220">
    <property type="entry name" value="UDP-Glc/GDP-Man_DH_C_sf"/>
</dbReference>
<dbReference type="InterPro" id="IPR017476">
    <property type="entry name" value="UDP-Glc/GDP-Man"/>
</dbReference>
<dbReference type="Proteomes" id="UP000027142">
    <property type="component" value="Chromosome"/>
</dbReference>
<gene>
    <name evidence="5" type="ORF">BleG1_2505</name>
</gene>
<dbReference type="GO" id="GO:0016616">
    <property type="term" value="F:oxidoreductase activity, acting on the CH-OH group of donors, NAD or NADP as acceptor"/>
    <property type="evidence" value="ECO:0007669"/>
    <property type="project" value="InterPro"/>
</dbReference>
<dbReference type="SUPFAM" id="SSF48179">
    <property type="entry name" value="6-phosphogluconate dehydrogenase C-terminal domain-like"/>
    <property type="match status" value="1"/>
</dbReference>
<dbReference type="GO" id="GO:0000271">
    <property type="term" value="P:polysaccharide biosynthetic process"/>
    <property type="evidence" value="ECO:0007669"/>
    <property type="project" value="InterPro"/>
</dbReference>
<dbReference type="Gene3D" id="3.40.50.720">
    <property type="entry name" value="NAD(P)-binding Rossmann-like Domain"/>
    <property type="match status" value="2"/>
</dbReference>